<keyword evidence="1" id="KW-1133">Transmembrane helix</keyword>
<feature type="transmembrane region" description="Helical" evidence="1">
    <location>
        <begin position="320"/>
        <end position="339"/>
    </location>
</feature>
<dbReference type="RefSeq" id="WP_054293763.1">
    <property type="nucleotide sequence ID" value="NZ_CP012752.1"/>
</dbReference>
<feature type="transmembrane region" description="Helical" evidence="1">
    <location>
        <begin position="385"/>
        <end position="402"/>
    </location>
</feature>
<dbReference type="AlphaFoldDB" id="A0A0N9IAQ8"/>
<dbReference type="Pfam" id="PF19814">
    <property type="entry name" value="DUF6297"/>
    <property type="match status" value="1"/>
</dbReference>
<dbReference type="KEGG" id="kphy:AOZ06_37815"/>
<feature type="transmembrane region" description="Helical" evidence="1">
    <location>
        <begin position="182"/>
        <end position="199"/>
    </location>
</feature>
<feature type="transmembrane region" description="Helical" evidence="1">
    <location>
        <begin position="150"/>
        <end position="170"/>
    </location>
</feature>
<dbReference type="OrthoDB" id="3381192at2"/>
<protein>
    <submittedName>
        <fullName evidence="2">Uncharacterized protein</fullName>
    </submittedName>
</protein>
<feature type="transmembrane region" description="Helical" evidence="1">
    <location>
        <begin position="72"/>
        <end position="99"/>
    </location>
</feature>
<reference evidence="2 3" key="1">
    <citation type="submission" date="2015-07" db="EMBL/GenBank/DDBJ databases">
        <title>Genome sequencing of Kibdelosporangium phytohabitans.</title>
        <authorList>
            <person name="Qin S."/>
            <person name="Xing K."/>
        </authorList>
    </citation>
    <scope>NUCLEOTIDE SEQUENCE [LARGE SCALE GENOMIC DNA]</scope>
    <source>
        <strain evidence="2 3">KLBMP1111</strain>
    </source>
</reference>
<dbReference type="EMBL" id="CP012752">
    <property type="protein sequence ID" value="ALG11867.1"/>
    <property type="molecule type" value="Genomic_DNA"/>
</dbReference>
<feature type="transmembrane region" description="Helical" evidence="1">
    <location>
        <begin position="120"/>
        <end position="144"/>
    </location>
</feature>
<accession>A0A0N9IAQ8</accession>
<gene>
    <name evidence="2" type="ORF">AOZ06_37815</name>
</gene>
<sequence>MTTVTVRGIRAEIRAARLRSRPAQARRERNDTMYLVILGFLIYGGILVQAVRRMIDAPPIGPAPPNLPVAQWLFVGCAVLGLGLLVRALLVFGPVVASGPFQFWLLSTPLNRRSLLGRRFWWLAAIGAVAGGLPGLAASALLKADLTGKLLSTAVCAGMAAGVVAVCVLLQQKARSGQRLSTVLVVVGALVAAAAVFVTPPVLDLPLLTAGAAVPPIVGIVLAYRALGTLDRAALAGGAEILAASRVAVNWMDVSLFAGMVSARKWRSIGKVSSRALRGVRHRAMVYADIRRISRNRTAFSVWLGLLLTPYAAQRLLPETFVPTVQLVACAIAVSPFAAGLRHICRSAAMRRSLGGSDAGLRLAHLVAPAVMALLWTAATSPASGFALASAVVPIGAVAFVYRRASQPSFDYSGGAVDTPFGLFQPNTVRQLLRGPLLLLFAAAVQLYL</sequence>
<proteinExistence type="predicted"/>
<feature type="transmembrane region" description="Helical" evidence="1">
    <location>
        <begin position="205"/>
        <end position="224"/>
    </location>
</feature>
<evidence type="ECO:0000256" key="1">
    <source>
        <dbReference type="SAM" id="Phobius"/>
    </source>
</evidence>
<keyword evidence="1" id="KW-0472">Membrane</keyword>
<dbReference type="STRING" id="860235.AOZ06_37815"/>
<organism evidence="2 3">
    <name type="scientific">Kibdelosporangium phytohabitans</name>
    <dbReference type="NCBI Taxonomy" id="860235"/>
    <lineage>
        <taxon>Bacteria</taxon>
        <taxon>Bacillati</taxon>
        <taxon>Actinomycetota</taxon>
        <taxon>Actinomycetes</taxon>
        <taxon>Pseudonocardiales</taxon>
        <taxon>Pseudonocardiaceae</taxon>
        <taxon>Kibdelosporangium</taxon>
    </lineage>
</organism>
<evidence type="ECO:0000313" key="3">
    <source>
        <dbReference type="Proteomes" id="UP000063699"/>
    </source>
</evidence>
<feature type="transmembrane region" description="Helical" evidence="1">
    <location>
        <begin position="33"/>
        <end position="52"/>
    </location>
</feature>
<evidence type="ECO:0000313" key="2">
    <source>
        <dbReference type="EMBL" id="ALG11867.1"/>
    </source>
</evidence>
<feature type="transmembrane region" description="Helical" evidence="1">
    <location>
        <begin position="360"/>
        <end position="379"/>
    </location>
</feature>
<dbReference type="Proteomes" id="UP000063699">
    <property type="component" value="Chromosome"/>
</dbReference>
<dbReference type="InterPro" id="IPR046264">
    <property type="entry name" value="DUF6297"/>
</dbReference>
<feature type="transmembrane region" description="Helical" evidence="1">
    <location>
        <begin position="298"/>
        <end position="314"/>
    </location>
</feature>
<keyword evidence="3" id="KW-1185">Reference proteome</keyword>
<keyword evidence="1" id="KW-0812">Transmembrane</keyword>
<name>A0A0N9IAQ8_9PSEU</name>